<sequence>MDCCEVLRDDMPRHLNLLASCRQWVWGASVWSRQPEGREFWDFMGGFATREVVSKQGYSLGGFMRQSISFFSTSTRVQTKLERNVRGCDEE</sequence>
<dbReference type="AlphaFoldDB" id="A0A0R3WGD3"/>
<dbReference type="EMBL" id="UYRS01019750">
    <property type="protein sequence ID" value="VDK46723.1"/>
    <property type="molecule type" value="Genomic_DNA"/>
</dbReference>
<protein>
    <submittedName>
        <fullName evidence="1 3">Uncharacterized protein</fullName>
    </submittedName>
</protein>
<name>A0A0R3WGD3_TAEAS</name>
<reference evidence="3" key="1">
    <citation type="submission" date="2017-02" db="UniProtKB">
        <authorList>
            <consortium name="WormBaseParasite"/>
        </authorList>
    </citation>
    <scope>IDENTIFICATION</scope>
</reference>
<dbReference type="WBParaSite" id="TASK_0000992601-mRNA-1">
    <property type="protein sequence ID" value="TASK_0000992601-mRNA-1"/>
    <property type="gene ID" value="TASK_0000992601"/>
</dbReference>
<dbReference type="Proteomes" id="UP000282613">
    <property type="component" value="Unassembled WGS sequence"/>
</dbReference>
<accession>A0A0R3WGD3</accession>
<evidence type="ECO:0000313" key="1">
    <source>
        <dbReference type="EMBL" id="VDK46723.1"/>
    </source>
</evidence>
<evidence type="ECO:0000313" key="3">
    <source>
        <dbReference type="WBParaSite" id="TASK_0000992601-mRNA-1"/>
    </source>
</evidence>
<proteinExistence type="predicted"/>
<evidence type="ECO:0000313" key="2">
    <source>
        <dbReference type="Proteomes" id="UP000282613"/>
    </source>
</evidence>
<reference evidence="1 2" key="2">
    <citation type="submission" date="2018-11" db="EMBL/GenBank/DDBJ databases">
        <authorList>
            <consortium name="Pathogen Informatics"/>
        </authorList>
    </citation>
    <scope>NUCLEOTIDE SEQUENCE [LARGE SCALE GENOMIC DNA]</scope>
</reference>
<keyword evidence="2" id="KW-1185">Reference proteome</keyword>
<gene>
    <name evidence="1" type="ORF">TASK_LOCUS9927</name>
</gene>
<organism evidence="3">
    <name type="scientific">Taenia asiatica</name>
    <name type="common">Asian tapeworm</name>
    <dbReference type="NCBI Taxonomy" id="60517"/>
    <lineage>
        <taxon>Eukaryota</taxon>
        <taxon>Metazoa</taxon>
        <taxon>Spiralia</taxon>
        <taxon>Lophotrochozoa</taxon>
        <taxon>Platyhelminthes</taxon>
        <taxon>Cestoda</taxon>
        <taxon>Eucestoda</taxon>
        <taxon>Cyclophyllidea</taxon>
        <taxon>Taeniidae</taxon>
        <taxon>Taenia</taxon>
    </lineage>
</organism>